<accession>W9RTQ2</accession>
<dbReference type="Proteomes" id="UP000030645">
    <property type="component" value="Unassembled WGS sequence"/>
</dbReference>
<dbReference type="OrthoDB" id="1701699at2759"/>
<dbReference type="eggNOG" id="ENOG502QUY1">
    <property type="taxonomic scope" value="Eukaryota"/>
</dbReference>
<dbReference type="PANTHER" id="PTHR33070">
    <property type="entry name" value="OS06G0725500 PROTEIN"/>
    <property type="match status" value="1"/>
</dbReference>
<gene>
    <name evidence="2" type="ORF">L484_014364</name>
</gene>
<name>W9RTQ2_9ROSA</name>
<proteinExistence type="predicted"/>
<keyword evidence="3" id="KW-1185">Reference proteome</keyword>
<protein>
    <submittedName>
        <fullName evidence="2">Uncharacterized protein</fullName>
    </submittedName>
</protein>
<feature type="region of interest" description="Disordered" evidence="1">
    <location>
        <begin position="26"/>
        <end position="46"/>
    </location>
</feature>
<sequence length="197" mass="21994">MAAYHTRSNSLPSRQHPLVPEFDAQLSRLRSSEDASSSSTSLSGKLSGLQDLHDCLDKLLLLPLNQAALSKQQKEKLVDELLDGSLRLLDICNTAKDALQQTGESTQELRSIIRRRHGGESSLSSEVKKFLLNSRKVVRKALRKAMGNKCAFGVLNKDEEILSVLREVQSNSFRIIVFLHLRAKVEKLVTGFQVDEL</sequence>
<evidence type="ECO:0000256" key="1">
    <source>
        <dbReference type="SAM" id="MobiDB-lite"/>
    </source>
</evidence>
<dbReference type="EMBL" id="KE345201">
    <property type="protein sequence ID" value="EXB95391.1"/>
    <property type="molecule type" value="Genomic_DNA"/>
</dbReference>
<organism evidence="2 3">
    <name type="scientific">Morus notabilis</name>
    <dbReference type="NCBI Taxonomy" id="981085"/>
    <lineage>
        <taxon>Eukaryota</taxon>
        <taxon>Viridiplantae</taxon>
        <taxon>Streptophyta</taxon>
        <taxon>Embryophyta</taxon>
        <taxon>Tracheophyta</taxon>
        <taxon>Spermatophyta</taxon>
        <taxon>Magnoliopsida</taxon>
        <taxon>eudicotyledons</taxon>
        <taxon>Gunneridae</taxon>
        <taxon>Pentapetalae</taxon>
        <taxon>rosids</taxon>
        <taxon>fabids</taxon>
        <taxon>Rosales</taxon>
        <taxon>Moraceae</taxon>
        <taxon>Moreae</taxon>
        <taxon>Morus</taxon>
    </lineage>
</organism>
<dbReference type="InterPro" id="IPR004320">
    <property type="entry name" value="BPS1_pln"/>
</dbReference>
<dbReference type="AlphaFoldDB" id="W9RTQ2"/>
<dbReference type="KEGG" id="mnt:21397507"/>
<dbReference type="PANTHER" id="PTHR33070:SF129">
    <property type="entry name" value="DUF241 DOMAIN PROTEIN"/>
    <property type="match status" value="1"/>
</dbReference>
<dbReference type="GO" id="GO:0048367">
    <property type="term" value="P:shoot system development"/>
    <property type="evidence" value="ECO:0007669"/>
    <property type="project" value="InterPro"/>
</dbReference>
<dbReference type="GO" id="GO:0048364">
    <property type="term" value="P:root development"/>
    <property type="evidence" value="ECO:0007669"/>
    <property type="project" value="InterPro"/>
</dbReference>
<evidence type="ECO:0000313" key="3">
    <source>
        <dbReference type="Proteomes" id="UP000030645"/>
    </source>
</evidence>
<reference evidence="3" key="1">
    <citation type="submission" date="2013-01" db="EMBL/GenBank/DDBJ databases">
        <title>Draft Genome Sequence of a Mulberry Tree, Morus notabilis C.K. Schneid.</title>
        <authorList>
            <person name="He N."/>
            <person name="Zhao S."/>
        </authorList>
    </citation>
    <scope>NUCLEOTIDE SEQUENCE</scope>
</reference>
<dbReference type="STRING" id="981085.W9RTQ2"/>
<evidence type="ECO:0000313" key="2">
    <source>
        <dbReference type="EMBL" id="EXB95391.1"/>
    </source>
</evidence>
<dbReference type="Pfam" id="PF03087">
    <property type="entry name" value="BPS1"/>
    <property type="match status" value="1"/>
</dbReference>